<name>A0AAD8C8Y1_BIOPF</name>
<dbReference type="CDD" id="cd17039">
    <property type="entry name" value="Ubl_ubiquitin_like"/>
    <property type="match status" value="1"/>
</dbReference>
<reference evidence="2" key="1">
    <citation type="journal article" date="2023" name="PLoS Negl. Trop. Dis.">
        <title>A genome sequence for Biomphalaria pfeifferi, the major vector snail for the human-infecting parasite Schistosoma mansoni.</title>
        <authorList>
            <person name="Bu L."/>
            <person name="Lu L."/>
            <person name="Laidemitt M.R."/>
            <person name="Zhang S.M."/>
            <person name="Mutuku M."/>
            <person name="Mkoji G."/>
            <person name="Steinauer M."/>
            <person name="Loker E.S."/>
        </authorList>
    </citation>
    <scope>NUCLEOTIDE SEQUENCE</scope>
    <source>
        <strain evidence="2">KasaAsao</strain>
    </source>
</reference>
<dbReference type="Proteomes" id="UP001233172">
    <property type="component" value="Unassembled WGS sequence"/>
</dbReference>
<reference evidence="2" key="2">
    <citation type="submission" date="2023-04" db="EMBL/GenBank/DDBJ databases">
        <authorList>
            <person name="Bu L."/>
            <person name="Lu L."/>
            <person name="Laidemitt M.R."/>
            <person name="Zhang S.M."/>
            <person name="Mutuku M."/>
            <person name="Mkoji G."/>
            <person name="Steinauer M."/>
            <person name="Loker E.S."/>
        </authorList>
    </citation>
    <scope>NUCLEOTIDE SEQUENCE</scope>
    <source>
        <strain evidence="2">KasaAsao</strain>
        <tissue evidence="2">Whole Snail</tissue>
    </source>
</reference>
<evidence type="ECO:0000313" key="3">
    <source>
        <dbReference type="Proteomes" id="UP001233172"/>
    </source>
</evidence>
<organism evidence="2 3">
    <name type="scientific">Biomphalaria pfeifferi</name>
    <name type="common">Bloodfluke planorb</name>
    <name type="synonym">Freshwater snail</name>
    <dbReference type="NCBI Taxonomy" id="112525"/>
    <lineage>
        <taxon>Eukaryota</taxon>
        <taxon>Metazoa</taxon>
        <taxon>Spiralia</taxon>
        <taxon>Lophotrochozoa</taxon>
        <taxon>Mollusca</taxon>
        <taxon>Gastropoda</taxon>
        <taxon>Heterobranchia</taxon>
        <taxon>Euthyneura</taxon>
        <taxon>Panpulmonata</taxon>
        <taxon>Hygrophila</taxon>
        <taxon>Lymnaeoidea</taxon>
        <taxon>Planorbidae</taxon>
        <taxon>Biomphalaria</taxon>
    </lineage>
</organism>
<sequence>MMSGDAVRYCRIEFHCQINQRTISLHQADCGTLTRIMNLKKDLENVFGLPPDQQEWYIREIQLHNEQNLQYYGIKDNSGNRNPFKIFVKNR</sequence>
<protein>
    <recommendedName>
        <fullName evidence="1">Ubiquitin-like domain-containing protein</fullName>
    </recommendedName>
</protein>
<keyword evidence="3" id="KW-1185">Reference proteome</keyword>
<dbReference type="InterPro" id="IPR000626">
    <property type="entry name" value="Ubiquitin-like_dom"/>
</dbReference>
<accession>A0AAD8C8Y1</accession>
<evidence type="ECO:0000259" key="1">
    <source>
        <dbReference type="Pfam" id="PF00240"/>
    </source>
</evidence>
<feature type="domain" description="Ubiquitin-like" evidence="1">
    <location>
        <begin position="34"/>
        <end position="78"/>
    </location>
</feature>
<evidence type="ECO:0000313" key="2">
    <source>
        <dbReference type="EMBL" id="KAK0068594.1"/>
    </source>
</evidence>
<dbReference type="AlphaFoldDB" id="A0AAD8C8Y1"/>
<gene>
    <name evidence="2" type="ORF">Bpfe_002529</name>
</gene>
<dbReference type="Gene3D" id="3.10.20.90">
    <property type="entry name" value="Phosphatidylinositol 3-kinase Catalytic Subunit, Chain A, domain 1"/>
    <property type="match status" value="1"/>
</dbReference>
<comment type="caution">
    <text evidence="2">The sequence shown here is derived from an EMBL/GenBank/DDBJ whole genome shotgun (WGS) entry which is preliminary data.</text>
</comment>
<dbReference type="Pfam" id="PF00240">
    <property type="entry name" value="ubiquitin"/>
    <property type="match status" value="1"/>
</dbReference>
<proteinExistence type="predicted"/>
<dbReference type="InterPro" id="IPR029071">
    <property type="entry name" value="Ubiquitin-like_domsf"/>
</dbReference>
<dbReference type="SUPFAM" id="SSF54236">
    <property type="entry name" value="Ubiquitin-like"/>
    <property type="match status" value="1"/>
</dbReference>
<dbReference type="EMBL" id="JASAOG010000005">
    <property type="protein sequence ID" value="KAK0068594.1"/>
    <property type="molecule type" value="Genomic_DNA"/>
</dbReference>